<dbReference type="InterPro" id="IPR005248">
    <property type="entry name" value="NadD/NMNAT"/>
</dbReference>
<keyword evidence="4 10" id="KW-0808">Transferase</keyword>
<dbReference type="EC" id="2.7.7.18" evidence="10"/>
<evidence type="ECO:0000256" key="10">
    <source>
        <dbReference type="HAMAP-Rule" id="MF_00244"/>
    </source>
</evidence>
<dbReference type="NCBIfam" id="TIGR00125">
    <property type="entry name" value="cyt_tran_rel"/>
    <property type="match status" value="1"/>
</dbReference>
<dbReference type="GO" id="GO:0005524">
    <property type="term" value="F:ATP binding"/>
    <property type="evidence" value="ECO:0007669"/>
    <property type="project" value="UniProtKB-KW"/>
</dbReference>
<reference evidence="12 13" key="1">
    <citation type="submission" date="2017-08" db="EMBL/GenBank/DDBJ databases">
        <title>Burning lignite coal seam in the remote Altai Mountains harbors a hydrogen-driven thermophilic microbial community.</title>
        <authorList>
            <person name="Kadnikov V.V."/>
            <person name="Mardanov A.V."/>
            <person name="Ivasenko D."/>
            <person name="Beletsky A.V."/>
            <person name="Karnachuk O.V."/>
            <person name="Ravin N.V."/>
        </authorList>
    </citation>
    <scope>NUCLEOTIDE SEQUENCE [LARGE SCALE GENOMIC DNA]</scope>
    <source>
        <strain evidence="12">AL31</strain>
    </source>
</reference>
<comment type="similarity">
    <text evidence="10">Belongs to the NadD family.</text>
</comment>
<dbReference type="GO" id="GO:0009435">
    <property type="term" value="P:NAD+ biosynthetic process"/>
    <property type="evidence" value="ECO:0007669"/>
    <property type="project" value="UniProtKB-UniRule"/>
</dbReference>
<dbReference type="NCBIfam" id="TIGR00482">
    <property type="entry name" value="nicotinate (nicotinamide) nucleotide adenylyltransferase"/>
    <property type="match status" value="1"/>
</dbReference>
<evidence type="ECO:0000313" key="12">
    <source>
        <dbReference type="EMBL" id="PTQ51454.1"/>
    </source>
</evidence>
<sequence>MLREPDARKEGYRVGLLGGTFDPPHTAHLVVAEWARDALALDEVWFVPAHVPPWKRARVVASPAERLAMLRLAVSGRPYLAVQTVEYERPGPSYTADTLASLRRRYPGVTFVFLLGSDALAGLPLWHGFPGVLDLAHFAVFVRPPHTPDDVSRTIEEVAAAAGVSPSRFVAVDVPPLGISSSLVRRRLCEGRSVRSLVPDAVLAYILERALYLLPACGAEVSENG</sequence>
<dbReference type="HAMAP" id="MF_00244">
    <property type="entry name" value="NaMN_adenylyltr"/>
    <property type="match status" value="1"/>
</dbReference>
<comment type="function">
    <text evidence="1 10">Catalyzes the reversible adenylation of nicotinate mononucleotide (NaMN) to nicotinic acid adenine dinucleotide (NaAD).</text>
</comment>
<evidence type="ECO:0000256" key="6">
    <source>
        <dbReference type="ARBA" id="ARBA00022741"/>
    </source>
</evidence>
<evidence type="ECO:0000256" key="8">
    <source>
        <dbReference type="ARBA" id="ARBA00023027"/>
    </source>
</evidence>
<name>A0A2T5G5I8_9BACL</name>
<dbReference type="EMBL" id="PEBW01000005">
    <property type="protein sequence ID" value="PTQ51454.1"/>
    <property type="molecule type" value="Genomic_DNA"/>
</dbReference>
<dbReference type="NCBIfam" id="NF000840">
    <property type="entry name" value="PRK00071.1-3"/>
    <property type="match status" value="1"/>
</dbReference>
<feature type="domain" description="Cytidyltransferase-like" evidence="11">
    <location>
        <begin position="16"/>
        <end position="187"/>
    </location>
</feature>
<dbReference type="GO" id="GO:0004515">
    <property type="term" value="F:nicotinate-nucleotide adenylyltransferase activity"/>
    <property type="evidence" value="ECO:0007669"/>
    <property type="project" value="UniProtKB-UniRule"/>
</dbReference>
<gene>
    <name evidence="10" type="primary">nadD</name>
    <name evidence="12" type="ORF">BLITH_1531</name>
</gene>
<evidence type="ECO:0000259" key="11">
    <source>
        <dbReference type="Pfam" id="PF01467"/>
    </source>
</evidence>
<protein>
    <recommendedName>
        <fullName evidence="10">Probable nicotinate-nucleotide adenylyltransferase</fullName>
        <ecNumber evidence="10">2.7.7.18</ecNumber>
    </recommendedName>
    <alternativeName>
        <fullName evidence="10">Deamido-NAD(+) diphosphorylase</fullName>
    </alternativeName>
    <alternativeName>
        <fullName evidence="10">Deamido-NAD(+) pyrophosphorylase</fullName>
    </alternativeName>
    <alternativeName>
        <fullName evidence="10">Nicotinate mononucleotide adenylyltransferase</fullName>
        <shortName evidence="10">NaMN adenylyltransferase</shortName>
    </alternativeName>
</protein>
<evidence type="ECO:0000256" key="7">
    <source>
        <dbReference type="ARBA" id="ARBA00022840"/>
    </source>
</evidence>
<comment type="pathway">
    <text evidence="2 10">Cofactor biosynthesis; NAD(+) biosynthesis; deamido-NAD(+) from nicotinate D-ribonucleotide: step 1/1.</text>
</comment>
<keyword evidence="3 10" id="KW-0662">Pyridine nucleotide biosynthesis</keyword>
<evidence type="ECO:0000256" key="4">
    <source>
        <dbReference type="ARBA" id="ARBA00022679"/>
    </source>
</evidence>
<dbReference type="Gene3D" id="3.40.50.620">
    <property type="entry name" value="HUPs"/>
    <property type="match status" value="1"/>
</dbReference>
<dbReference type="InterPro" id="IPR014729">
    <property type="entry name" value="Rossmann-like_a/b/a_fold"/>
</dbReference>
<keyword evidence="6 10" id="KW-0547">Nucleotide-binding</keyword>
<accession>A0A2T5G5I8</accession>
<dbReference type="Pfam" id="PF01467">
    <property type="entry name" value="CTP_transf_like"/>
    <property type="match status" value="1"/>
</dbReference>
<dbReference type="Proteomes" id="UP000244016">
    <property type="component" value="Unassembled WGS sequence"/>
</dbReference>
<evidence type="ECO:0000256" key="2">
    <source>
        <dbReference type="ARBA" id="ARBA00005019"/>
    </source>
</evidence>
<dbReference type="PANTHER" id="PTHR39321">
    <property type="entry name" value="NICOTINATE-NUCLEOTIDE ADENYLYLTRANSFERASE-RELATED"/>
    <property type="match status" value="1"/>
</dbReference>
<evidence type="ECO:0000256" key="1">
    <source>
        <dbReference type="ARBA" id="ARBA00002324"/>
    </source>
</evidence>
<dbReference type="InterPro" id="IPR004821">
    <property type="entry name" value="Cyt_trans-like"/>
</dbReference>
<dbReference type="SUPFAM" id="SSF52374">
    <property type="entry name" value="Nucleotidylyl transferase"/>
    <property type="match status" value="1"/>
</dbReference>
<keyword evidence="8 10" id="KW-0520">NAD</keyword>
<comment type="catalytic activity">
    <reaction evidence="9 10">
        <text>nicotinate beta-D-ribonucleotide + ATP + H(+) = deamido-NAD(+) + diphosphate</text>
        <dbReference type="Rhea" id="RHEA:22860"/>
        <dbReference type="ChEBI" id="CHEBI:15378"/>
        <dbReference type="ChEBI" id="CHEBI:30616"/>
        <dbReference type="ChEBI" id="CHEBI:33019"/>
        <dbReference type="ChEBI" id="CHEBI:57502"/>
        <dbReference type="ChEBI" id="CHEBI:58437"/>
        <dbReference type="EC" id="2.7.7.18"/>
    </reaction>
</comment>
<organism evidence="12 13">
    <name type="scientific">Brockia lithotrophica</name>
    <dbReference type="NCBI Taxonomy" id="933949"/>
    <lineage>
        <taxon>Bacteria</taxon>
        <taxon>Bacillati</taxon>
        <taxon>Bacillota</taxon>
        <taxon>Bacilli</taxon>
        <taxon>Bacillales</taxon>
        <taxon>Bacillales Family X. Incertae Sedis</taxon>
        <taxon>Brockia</taxon>
    </lineage>
</organism>
<evidence type="ECO:0000256" key="3">
    <source>
        <dbReference type="ARBA" id="ARBA00022642"/>
    </source>
</evidence>
<keyword evidence="7 10" id="KW-0067">ATP-binding</keyword>
<keyword evidence="5 10" id="KW-0548">Nucleotidyltransferase</keyword>
<evidence type="ECO:0000256" key="5">
    <source>
        <dbReference type="ARBA" id="ARBA00022695"/>
    </source>
</evidence>
<dbReference type="CDD" id="cd02165">
    <property type="entry name" value="NMNAT"/>
    <property type="match status" value="1"/>
</dbReference>
<dbReference type="PANTHER" id="PTHR39321:SF3">
    <property type="entry name" value="PHOSPHOPANTETHEINE ADENYLYLTRANSFERASE"/>
    <property type="match status" value="1"/>
</dbReference>
<dbReference type="UniPathway" id="UPA00253">
    <property type="reaction ID" value="UER00332"/>
</dbReference>
<evidence type="ECO:0000256" key="9">
    <source>
        <dbReference type="ARBA" id="ARBA00048721"/>
    </source>
</evidence>
<evidence type="ECO:0000313" key="13">
    <source>
        <dbReference type="Proteomes" id="UP000244016"/>
    </source>
</evidence>
<dbReference type="AlphaFoldDB" id="A0A2T5G5I8"/>
<proteinExistence type="inferred from homology"/>
<comment type="caution">
    <text evidence="12">The sequence shown here is derived from an EMBL/GenBank/DDBJ whole genome shotgun (WGS) entry which is preliminary data.</text>
</comment>